<keyword evidence="3" id="KW-1185">Reference proteome</keyword>
<dbReference type="EMBL" id="JADCNL010000112">
    <property type="protein sequence ID" value="KAG0450456.1"/>
    <property type="molecule type" value="Genomic_DNA"/>
</dbReference>
<dbReference type="Proteomes" id="UP000636800">
    <property type="component" value="Unassembled WGS sequence"/>
</dbReference>
<dbReference type="AlphaFoldDB" id="A0A835PB84"/>
<name>A0A835PB84_VANPL</name>
<reference evidence="2 3" key="1">
    <citation type="journal article" date="2020" name="Nat. Food">
        <title>A phased Vanilla planifolia genome enables genetic improvement of flavour and production.</title>
        <authorList>
            <person name="Hasing T."/>
            <person name="Tang H."/>
            <person name="Brym M."/>
            <person name="Khazi F."/>
            <person name="Huang T."/>
            <person name="Chambers A.H."/>
        </authorList>
    </citation>
    <scope>NUCLEOTIDE SEQUENCE [LARGE SCALE GENOMIC DNA]</scope>
    <source>
        <tissue evidence="2">Leaf</tissue>
    </source>
</reference>
<gene>
    <name evidence="2" type="ORF">HPP92_026899</name>
</gene>
<accession>A0A835PB84</accession>
<evidence type="ECO:0000256" key="1">
    <source>
        <dbReference type="SAM" id="MobiDB-lite"/>
    </source>
</evidence>
<protein>
    <submittedName>
        <fullName evidence="2">Uncharacterized protein</fullName>
    </submittedName>
</protein>
<organism evidence="2 3">
    <name type="scientific">Vanilla planifolia</name>
    <name type="common">Vanilla</name>
    <dbReference type="NCBI Taxonomy" id="51239"/>
    <lineage>
        <taxon>Eukaryota</taxon>
        <taxon>Viridiplantae</taxon>
        <taxon>Streptophyta</taxon>
        <taxon>Embryophyta</taxon>
        <taxon>Tracheophyta</taxon>
        <taxon>Spermatophyta</taxon>
        <taxon>Magnoliopsida</taxon>
        <taxon>Liliopsida</taxon>
        <taxon>Asparagales</taxon>
        <taxon>Orchidaceae</taxon>
        <taxon>Vanilloideae</taxon>
        <taxon>Vanilleae</taxon>
        <taxon>Vanilla</taxon>
    </lineage>
</organism>
<comment type="caution">
    <text evidence="2">The sequence shown here is derived from an EMBL/GenBank/DDBJ whole genome shotgun (WGS) entry which is preliminary data.</text>
</comment>
<dbReference type="OrthoDB" id="332390at2759"/>
<feature type="compositionally biased region" description="Basic residues" evidence="1">
    <location>
        <begin position="31"/>
        <end position="49"/>
    </location>
</feature>
<feature type="region of interest" description="Disordered" evidence="1">
    <location>
        <begin position="1"/>
        <end position="49"/>
    </location>
</feature>
<proteinExistence type="predicted"/>
<sequence>MDVEIRKQNYGPYGTHEIRNFGWPGPGSESKKKKQHRVSKKKKQLASSS</sequence>
<evidence type="ECO:0000313" key="2">
    <source>
        <dbReference type="EMBL" id="KAG0450456.1"/>
    </source>
</evidence>
<evidence type="ECO:0000313" key="3">
    <source>
        <dbReference type="Proteomes" id="UP000636800"/>
    </source>
</evidence>